<keyword evidence="1" id="KW-1133">Transmembrane helix</keyword>
<feature type="transmembrane region" description="Helical" evidence="1">
    <location>
        <begin position="346"/>
        <end position="363"/>
    </location>
</feature>
<sequence>MVNVGDVSFPVKVEENIAPVDFKWLTELLSLKLNSSKQILEKLPDVKRHDSLSWNGACKVSSLALVDDERAVGDGDNCDQIKSKDKKGSKGVGELCNSKKGIRSRCSGRKVVNGCHSKIFLEMAAKEERFQWASDMGSNSLSSIIESSQGEFSNFELLRGESCIRKDYDGLNFSKHVGVGLVSSNNIVRGLTNMGSDPGMSEGPLRGKLDCAQASHEGSVSGSEKGGDVQVFIKGGVNKGMSSFLFEKLSRGGKWCHSSVRHGMCTKNSKKKQKSGQFCDESSTEELSYQDNKEQLSSNTVDWERNEGVNNTSKKRIVKSCCLAVKGHGMKTRVRSLNRLGSLRRSYLRLLILVLLWVLISVIRCEDSRNHC</sequence>
<reference evidence="2" key="2">
    <citation type="submission" date="2023-06" db="EMBL/GenBank/DDBJ databases">
        <authorList>
            <person name="Swenson N.G."/>
            <person name="Wegrzyn J.L."/>
            <person name="Mcevoy S.L."/>
        </authorList>
    </citation>
    <scope>NUCLEOTIDE SEQUENCE</scope>
    <source>
        <strain evidence="2">NS2018</strain>
        <tissue evidence="2">Leaf</tissue>
    </source>
</reference>
<keyword evidence="1" id="KW-0472">Membrane</keyword>
<protein>
    <submittedName>
        <fullName evidence="2">Uncharacterized protein</fullName>
    </submittedName>
</protein>
<dbReference type="EMBL" id="JAUESC010000001">
    <property type="protein sequence ID" value="KAK0606777.1"/>
    <property type="molecule type" value="Genomic_DNA"/>
</dbReference>
<accession>A0AA39W805</accession>
<gene>
    <name evidence="2" type="ORF">LWI29_004302</name>
</gene>
<evidence type="ECO:0000313" key="3">
    <source>
        <dbReference type="Proteomes" id="UP001168877"/>
    </source>
</evidence>
<keyword evidence="3" id="KW-1185">Reference proteome</keyword>
<reference evidence="2" key="1">
    <citation type="journal article" date="2022" name="Plant J.">
        <title>Strategies of tolerance reflected in two North American maple genomes.</title>
        <authorList>
            <person name="McEvoy S.L."/>
            <person name="Sezen U.U."/>
            <person name="Trouern-Trend A."/>
            <person name="McMahon S.M."/>
            <person name="Schaberg P.G."/>
            <person name="Yang J."/>
            <person name="Wegrzyn J.L."/>
            <person name="Swenson N.G."/>
        </authorList>
    </citation>
    <scope>NUCLEOTIDE SEQUENCE</scope>
    <source>
        <strain evidence="2">NS2018</strain>
    </source>
</reference>
<comment type="caution">
    <text evidence="2">The sequence shown here is derived from an EMBL/GenBank/DDBJ whole genome shotgun (WGS) entry which is preliminary data.</text>
</comment>
<evidence type="ECO:0000256" key="1">
    <source>
        <dbReference type="SAM" id="Phobius"/>
    </source>
</evidence>
<name>A0AA39W805_ACESA</name>
<proteinExistence type="predicted"/>
<evidence type="ECO:0000313" key="2">
    <source>
        <dbReference type="EMBL" id="KAK0606777.1"/>
    </source>
</evidence>
<dbReference type="Proteomes" id="UP001168877">
    <property type="component" value="Unassembled WGS sequence"/>
</dbReference>
<organism evidence="2 3">
    <name type="scientific">Acer saccharum</name>
    <name type="common">Sugar maple</name>
    <dbReference type="NCBI Taxonomy" id="4024"/>
    <lineage>
        <taxon>Eukaryota</taxon>
        <taxon>Viridiplantae</taxon>
        <taxon>Streptophyta</taxon>
        <taxon>Embryophyta</taxon>
        <taxon>Tracheophyta</taxon>
        <taxon>Spermatophyta</taxon>
        <taxon>Magnoliopsida</taxon>
        <taxon>eudicotyledons</taxon>
        <taxon>Gunneridae</taxon>
        <taxon>Pentapetalae</taxon>
        <taxon>rosids</taxon>
        <taxon>malvids</taxon>
        <taxon>Sapindales</taxon>
        <taxon>Sapindaceae</taxon>
        <taxon>Hippocastanoideae</taxon>
        <taxon>Acereae</taxon>
        <taxon>Acer</taxon>
    </lineage>
</organism>
<keyword evidence="1" id="KW-0812">Transmembrane</keyword>
<dbReference type="AlphaFoldDB" id="A0AA39W805"/>